<name>A0A423WM30_CYTCH</name>
<dbReference type="EMBL" id="LJZO01000002">
    <property type="protein sequence ID" value="ROW04369.1"/>
    <property type="molecule type" value="Genomic_DNA"/>
</dbReference>
<accession>A0A423WM30</accession>
<organism evidence="3 4">
    <name type="scientific">Cytospora chrysosperma</name>
    <name type="common">Cytospora canker fungus</name>
    <name type="synonym">Sphaeria chrysosperma</name>
    <dbReference type="NCBI Taxonomy" id="252740"/>
    <lineage>
        <taxon>Eukaryota</taxon>
        <taxon>Fungi</taxon>
        <taxon>Dikarya</taxon>
        <taxon>Ascomycota</taxon>
        <taxon>Pezizomycotina</taxon>
        <taxon>Sordariomycetes</taxon>
        <taxon>Sordariomycetidae</taxon>
        <taxon>Diaporthales</taxon>
        <taxon>Cytosporaceae</taxon>
        <taxon>Cytospora</taxon>
    </lineage>
</organism>
<dbReference type="Pfam" id="PF23670">
    <property type="entry name" value="PIGBOS1"/>
    <property type="match status" value="1"/>
</dbReference>
<keyword evidence="2" id="KW-0812">Transmembrane</keyword>
<proteinExistence type="predicted"/>
<keyword evidence="4" id="KW-1185">Reference proteome</keyword>
<dbReference type="OrthoDB" id="4093673at2759"/>
<gene>
    <name evidence="3" type="ORF">VSDG_00719</name>
</gene>
<protein>
    <submittedName>
        <fullName evidence="3">Uncharacterized protein</fullName>
    </submittedName>
</protein>
<comment type="caution">
    <text evidence="3">The sequence shown here is derived from an EMBL/GenBank/DDBJ whole genome shotgun (WGS) entry which is preliminary data.</text>
</comment>
<evidence type="ECO:0000256" key="1">
    <source>
        <dbReference type="SAM" id="MobiDB-lite"/>
    </source>
</evidence>
<feature type="region of interest" description="Disordered" evidence="1">
    <location>
        <begin position="32"/>
        <end position="72"/>
    </location>
</feature>
<keyword evidence="2" id="KW-0472">Membrane</keyword>
<feature type="compositionally biased region" description="Basic and acidic residues" evidence="1">
    <location>
        <begin position="48"/>
        <end position="72"/>
    </location>
</feature>
<evidence type="ECO:0000313" key="3">
    <source>
        <dbReference type="EMBL" id="ROW04369.1"/>
    </source>
</evidence>
<evidence type="ECO:0000256" key="2">
    <source>
        <dbReference type="SAM" id="Phobius"/>
    </source>
</evidence>
<keyword evidence="2" id="KW-1133">Transmembrane helix</keyword>
<evidence type="ECO:0000313" key="4">
    <source>
        <dbReference type="Proteomes" id="UP000284375"/>
    </source>
</evidence>
<feature type="transmembrane region" description="Helical" evidence="2">
    <location>
        <begin position="6"/>
        <end position="24"/>
    </location>
</feature>
<dbReference type="InterPro" id="IPR057394">
    <property type="entry name" value="PIGBOS1"/>
</dbReference>
<sequence>MSARNLTAFALSAAVGVVTGIYIFRPAIEEQQKSSEFWRDPGQPKPDNVLRDDKTTIQGRSDEAPKRSDQEK</sequence>
<dbReference type="AlphaFoldDB" id="A0A423WM30"/>
<dbReference type="Proteomes" id="UP000284375">
    <property type="component" value="Unassembled WGS sequence"/>
</dbReference>
<reference evidence="3 4" key="1">
    <citation type="submission" date="2015-09" db="EMBL/GenBank/DDBJ databases">
        <title>Host preference determinants of Valsa canker pathogens revealed by comparative genomics.</title>
        <authorList>
            <person name="Yin Z."/>
            <person name="Huang L."/>
        </authorList>
    </citation>
    <scope>NUCLEOTIDE SEQUENCE [LARGE SCALE GENOMIC DNA]</scope>
    <source>
        <strain evidence="3 4">YSFL</strain>
    </source>
</reference>